<name>A0ABN6S0E5_9BACT</name>
<accession>A0ABN6S0E5</accession>
<feature type="domain" description="PilZ" evidence="1">
    <location>
        <begin position="13"/>
        <end position="109"/>
    </location>
</feature>
<keyword evidence="3" id="KW-1185">Reference proteome</keyword>
<dbReference type="Proteomes" id="UP001061361">
    <property type="component" value="Chromosome"/>
</dbReference>
<sequence>MDFEISIPDEDGQLRKAFRTKVPGLSARFPALGRTLGVMDLSATGFAVLDQDKGFKENQSLEVELLIKDKIFLRGANAVVMRVLDNGIVGMNFVDLDRQKQIKLDKLVLEVQKRLIALRKKKREQG</sequence>
<dbReference type="InterPro" id="IPR009875">
    <property type="entry name" value="PilZ_domain"/>
</dbReference>
<reference evidence="2" key="1">
    <citation type="submission" date="2022-08" db="EMBL/GenBank/DDBJ databases">
        <title>Genome Sequence of the sulphate-reducing bacterium, Pseudodesulfovibrio portus JCM14722.</title>
        <authorList>
            <person name="Kondo R."/>
            <person name="Kataoka T."/>
        </authorList>
    </citation>
    <scope>NUCLEOTIDE SEQUENCE</scope>
    <source>
        <strain evidence="2">JCM 14722</strain>
    </source>
</reference>
<dbReference type="Pfam" id="PF07238">
    <property type="entry name" value="PilZ"/>
    <property type="match status" value="1"/>
</dbReference>
<dbReference type="Gene3D" id="2.40.10.220">
    <property type="entry name" value="predicted glycosyltransferase like domains"/>
    <property type="match status" value="1"/>
</dbReference>
<proteinExistence type="predicted"/>
<evidence type="ECO:0000313" key="2">
    <source>
        <dbReference type="EMBL" id="BDQ35566.1"/>
    </source>
</evidence>
<evidence type="ECO:0000259" key="1">
    <source>
        <dbReference type="Pfam" id="PF07238"/>
    </source>
</evidence>
<dbReference type="EMBL" id="AP026708">
    <property type="protein sequence ID" value="BDQ35566.1"/>
    <property type="molecule type" value="Genomic_DNA"/>
</dbReference>
<gene>
    <name evidence="2" type="ORF">JCM14722_31080</name>
</gene>
<organism evidence="2 3">
    <name type="scientific">Pseudodesulfovibrio portus</name>
    <dbReference type="NCBI Taxonomy" id="231439"/>
    <lineage>
        <taxon>Bacteria</taxon>
        <taxon>Pseudomonadati</taxon>
        <taxon>Thermodesulfobacteriota</taxon>
        <taxon>Desulfovibrionia</taxon>
        <taxon>Desulfovibrionales</taxon>
        <taxon>Desulfovibrionaceae</taxon>
    </lineage>
</organism>
<protein>
    <submittedName>
        <fullName evidence="2">Pilus assembly protein PilZ</fullName>
    </submittedName>
</protein>
<evidence type="ECO:0000313" key="3">
    <source>
        <dbReference type="Proteomes" id="UP001061361"/>
    </source>
</evidence>
<dbReference type="RefSeq" id="WP_264982460.1">
    <property type="nucleotide sequence ID" value="NZ_AP026708.1"/>
</dbReference>